<gene>
    <name evidence="1" type="ORF">O1611_g7609</name>
</gene>
<evidence type="ECO:0000313" key="1">
    <source>
        <dbReference type="EMBL" id="KAJ8126027.1"/>
    </source>
</evidence>
<keyword evidence="2" id="KW-1185">Reference proteome</keyword>
<organism evidence="1 2">
    <name type="scientific">Lasiodiplodia mahajangana</name>
    <dbReference type="NCBI Taxonomy" id="1108764"/>
    <lineage>
        <taxon>Eukaryota</taxon>
        <taxon>Fungi</taxon>
        <taxon>Dikarya</taxon>
        <taxon>Ascomycota</taxon>
        <taxon>Pezizomycotina</taxon>
        <taxon>Dothideomycetes</taxon>
        <taxon>Dothideomycetes incertae sedis</taxon>
        <taxon>Botryosphaeriales</taxon>
        <taxon>Botryosphaeriaceae</taxon>
        <taxon>Lasiodiplodia</taxon>
    </lineage>
</organism>
<evidence type="ECO:0000313" key="2">
    <source>
        <dbReference type="Proteomes" id="UP001153332"/>
    </source>
</evidence>
<proteinExistence type="predicted"/>
<protein>
    <submittedName>
        <fullName evidence="1">Uncharacterized protein</fullName>
    </submittedName>
</protein>
<reference evidence="1" key="1">
    <citation type="submission" date="2022-12" db="EMBL/GenBank/DDBJ databases">
        <title>Genome Sequence of Lasiodiplodia mahajangana.</title>
        <authorList>
            <person name="Buettner E."/>
        </authorList>
    </citation>
    <scope>NUCLEOTIDE SEQUENCE</scope>
    <source>
        <strain evidence="1">VT137</strain>
    </source>
</reference>
<name>A0ACC2JFE3_9PEZI</name>
<dbReference type="EMBL" id="JAPUUL010002060">
    <property type="protein sequence ID" value="KAJ8126027.1"/>
    <property type="molecule type" value="Genomic_DNA"/>
</dbReference>
<sequence>MNSSGFTYKSHGTNGQGNHYCARDYGLEAPNQNAYHYSNTDNSYFYSNPDGSRYFNDGCGHETYTTPGGVKYTASYGSAWVREQN</sequence>
<accession>A0ACC2JFE3</accession>
<dbReference type="Proteomes" id="UP001153332">
    <property type="component" value="Unassembled WGS sequence"/>
</dbReference>
<comment type="caution">
    <text evidence="1">The sequence shown here is derived from an EMBL/GenBank/DDBJ whole genome shotgun (WGS) entry which is preliminary data.</text>
</comment>